<evidence type="ECO:0000313" key="10">
    <source>
        <dbReference type="EMBL" id="ARN82220.1"/>
    </source>
</evidence>
<dbReference type="GO" id="GO:0015628">
    <property type="term" value="P:protein secretion by the type II secretion system"/>
    <property type="evidence" value="ECO:0007669"/>
    <property type="project" value="TreeGrafter"/>
</dbReference>
<evidence type="ECO:0000313" key="11">
    <source>
        <dbReference type="Proteomes" id="UP000193978"/>
    </source>
</evidence>
<accession>A0A1W6MXA2</accession>
<dbReference type="AlphaFoldDB" id="A0A1W6MXA2"/>
<dbReference type="InterPro" id="IPR003004">
    <property type="entry name" value="GspF/PilC"/>
</dbReference>
<keyword evidence="3" id="KW-1003">Cell membrane</keyword>
<keyword evidence="6 8" id="KW-1133">Transmembrane helix</keyword>
<dbReference type="OrthoDB" id="9805682at2"/>
<dbReference type="PRINTS" id="PR00812">
    <property type="entry name" value="BCTERIALGSPF"/>
</dbReference>
<dbReference type="InterPro" id="IPR018076">
    <property type="entry name" value="T2SS_GspF_dom"/>
</dbReference>
<dbReference type="Gene3D" id="1.20.81.30">
    <property type="entry name" value="Type II secretion system (T2SS), domain F"/>
    <property type="match status" value="2"/>
</dbReference>
<reference evidence="10 11" key="1">
    <citation type="submission" date="2017-02" db="EMBL/GenBank/DDBJ databases">
        <authorList>
            <person name="Peterson S.W."/>
        </authorList>
    </citation>
    <scope>NUCLEOTIDE SEQUENCE [LARGE SCALE GENOMIC DNA]</scope>
    <source>
        <strain evidence="10 11">S285</strain>
    </source>
</reference>
<protein>
    <submittedName>
        <fullName evidence="10">Type II secretion protein F</fullName>
    </submittedName>
</protein>
<dbReference type="EMBL" id="CP019948">
    <property type="protein sequence ID" value="ARN82220.1"/>
    <property type="molecule type" value="Genomic_DNA"/>
</dbReference>
<dbReference type="Proteomes" id="UP000193978">
    <property type="component" value="Chromosome"/>
</dbReference>
<evidence type="ECO:0000256" key="8">
    <source>
        <dbReference type="SAM" id="Phobius"/>
    </source>
</evidence>
<feature type="domain" description="Type II secretion system protein GspF" evidence="9">
    <location>
        <begin position="68"/>
        <end position="191"/>
    </location>
</feature>
<keyword evidence="4" id="KW-0997">Cell inner membrane</keyword>
<dbReference type="Pfam" id="PF00482">
    <property type="entry name" value="T2SSF"/>
    <property type="match status" value="2"/>
</dbReference>
<gene>
    <name evidence="10" type="ORF">B1812_15260</name>
</gene>
<evidence type="ECO:0000256" key="5">
    <source>
        <dbReference type="ARBA" id="ARBA00022692"/>
    </source>
</evidence>
<feature type="domain" description="Type II secretion system protein GspF" evidence="9">
    <location>
        <begin position="271"/>
        <end position="391"/>
    </location>
</feature>
<dbReference type="STRING" id="655015.B1812_15260"/>
<comment type="subcellular location">
    <subcellularLocation>
        <location evidence="1">Cell inner membrane</location>
        <topology evidence="1">Multi-pass membrane protein</topology>
    </subcellularLocation>
</comment>
<evidence type="ECO:0000256" key="4">
    <source>
        <dbReference type="ARBA" id="ARBA00022519"/>
    </source>
</evidence>
<sequence>MPTFRYRAYSAAGDLVEGEIAADAMEEAEDALWRRGLTPFETKEVGRSAFTNPINRRRTPNLGELASFTREFATLEQADIPLDHGLRILAAQIPKPVLRELAEEILGRVVSGASLSEALAGRSDVFSSEYINVVRAGETIGNVGQALGDLADMLERRVELRSRITSALVYPAMLITLAIISTGIVLATLVPNIAPIFLDNNRPLPSGLKFILDAEANWQLLALGLFLVVAGLFLFWRAARQRPHWMMAIDRRALQIPFVGALSSQLETARFTHTLGSLLKAGVPLLPALECGRTAVSNRHLGAEIETSIEAVRGGESLSGALGRIEAIPKVVPQMVSLGEETGKLDAMLLRVAAMFEKQTERSIERVMGLVTPTLTILIAVVVGGLIMTVMDAVLGINELATK</sequence>
<keyword evidence="7 8" id="KW-0472">Membrane</keyword>
<keyword evidence="5 8" id="KW-0812">Transmembrane</keyword>
<evidence type="ECO:0000256" key="2">
    <source>
        <dbReference type="ARBA" id="ARBA00005745"/>
    </source>
</evidence>
<organism evidence="10 11">
    <name type="scientific">Methylocystis bryophila</name>
    <dbReference type="NCBI Taxonomy" id="655015"/>
    <lineage>
        <taxon>Bacteria</taxon>
        <taxon>Pseudomonadati</taxon>
        <taxon>Pseudomonadota</taxon>
        <taxon>Alphaproteobacteria</taxon>
        <taxon>Hyphomicrobiales</taxon>
        <taxon>Methylocystaceae</taxon>
        <taxon>Methylocystis</taxon>
    </lineage>
</organism>
<dbReference type="PANTHER" id="PTHR30012">
    <property type="entry name" value="GENERAL SECRETION PATHWAY PROTEIN"/>
    <property type="match status" value="1"/>
</dbReference>
<name>A0A1W6MXA2_9HYPH</name>
<evidence type="ECO:0000256" key="3">
    <source>
        <dbReference type="ARBA" id="ARBA00022475"/>
    </source>
</evidence>
<feature type="transmembrane region" description="Helical" evidence="8">
    <location>
        <begin position="367"/>
        <end position="391"/>
    </location>
</feature>
<dbReference type="InterPro" id="IPR042094">
    <property type="entry name" value="T2SS_GspF_sf"/>
</dbReference>
<dbReference type="PANTHER" id="PTHR30012:SF7">
    <property type="entry name" value="PROTEIN TRANSPORT PROTEIN HOFC HOMOLOG"/>
    <property type="match status" value="1"/>
</dbReference>
<comment type="similarity">
    <text evidence="2">Belongs to the GSP F family.</text>
</comment>
<dbReference type="KEGG" id="mbry:B1812_15260"/>
<evidence type="ECO:0000256" key="6">
    <source>
        <dbReference type="ARBA" id="ARBA00022989"/>
    </source>
</evidence>
<evidence type="ECO:0000259" key="9">
    <source>
        <dbReference type="Pfam" id="PF00482"/>
    </source>
</evidence>
<feature type="transmembrane region" description="Helical" evidence="8">
    <location>
        <begin position="218"/>
        <end position="236"/>
    </location>
</feature>
<dbReference type="FunFam" id="1.20.81.30:FF:000001">
    <property type="entry name" value="Type II secretion system protein F"/>
    <property type="match status" value="2"/>
</dbReference>
<dbReference type="RefSeq" id="WP_085772344.1">
    <property type="nucleotide sequence ID" value="NZ_AP027149.1"/>
</dbReference>
<proteinExistence type="inferred from homology"/>
<feature type="transmembrane region" description="Helical" evidence="8">
    <location>
        <begin position="167"/>
        <end position="198"/>
    </location>
</feature>
<evidence type="ECO:0000256" key="1">
    <source>
        <dbReference type="ARBA" id="ARBA00004429"/>
    </source>
</evidence>
<keyword evidence="11" id="KW-1185">Reference proteome</keyword>
<dbReference type="GO" id="GO:0005886">
    <property type="term" value="C:plasma membrane"/>
    <property type="evidence" value="ECO:0007669"/>
    <property type="project" value="UniProtKB-SubCell"/>
</dbReference>
<evidence type="ECO:0000256" key="7">
    <source>
        <dbReference type="ARBA" id="ARBA00023136"/>
    </source>
</evidence>